<keyword evidence="9" id="KW-1185">Reference proteome</keyword>
<organism evidence="8 9">
    <name type="scientific">Pedobacter endophyticus</name>
    <dbReference type="NCBI Taxonomy" id="2789740"/>
    <lineage>
        <taxon>Bacteria</taxon>
        <taxon>Pseudomonadati</taxon>
        <taxon>Bacteroidota</taxon>
        <taxon>Sphingobacteriia</taxon>
        <taxon>Sphingobacteriales</taxon>
        <taxon>Sphingobacteriaceae</taxon>
        <taxon>Pedobacter</taxon>
    </lineage>
</organism>
<gene>
    <name evidence="8" type="ORF">IZT61_06135</name>
</gene>
<evidence type="ECO:0000256" key="4">
    <source>
        <dbReference type="ARBA" id="ARBA00023136"/>
    </source>
</evidence>
<comment type="subcellular location">
    <subcellularLocation>
        <location evidence="1">Cell outer membrane</location>
    </subcellularLocation>
</comment>
<dbReference type="RefSeq" id="WP_196100297.1">
    <property type="nucleotide sequence ID" value="NZ_CP064939.1"/>
</dbReference>
<dbReference type="InterPro" id="IPR011990">
    <property type="entry name" value="TPR-like_helical_dom_sf"/>
</dbReference>
<keyword evidence="3" id="KW-0732">Signal</keyword>
<evidence type="ECO:0000313" key="9">
    <source>
        <dbReference type="Proteomes" id="UP000594759"/>
    </source>
</evidence>
<dbReference type="AlphaFoldDB" id="A0A7S9L1R7"/>
<dbReference type="InterPro" id="IPR012944">
    <property type="entry name" value="SusD_RagB_dom"/>
</dbReference>
<dbReference type="SUPFAM" id="SSF48452">
    <property type="entry name" value="TPR-like"/>
    <property type="match status" value="1"/>
</dbReference>
<comment type="similarity">
    <text evidence="2">Belongs to the SusD family.</text>
</comment>
<evidence type="ECO:0000259" key="7">
    <source>
        <dbReference type="Pfam" id="PF14322"/>
    </source>
</evidence>
<evidence type="ECO:0000259" key="6">
    <source>
        <dbReference type="Pfam" id="PF07980"/>
    </source>
</evidence>
<evidence type="ECO:0000256" key="2">
    <source>
        <dbReference type="ARBA" id="ARBA00006275"/>
    </source>
</evidence>
<keyword evidence="5" id="KW-0998">Cell outer membrane</keyword>
<dbReference type="Proteomes" id="UP000594759">
    <property type="component" value="Chromosome"/>
</dbReference>
<sequence length="600" mass="66198">MKNKIFTSLLVIASSILIYSCKKGSSLDPKVEPLTEEKVFADSALTFNFLNNLYWNTGLDLHSYRNTIGGATGGGPGSSDWNDSFETLTSNAASGYSGQDAFLKGTSTSTSHPLLPMWALMYRKIRGANKFMANVGASPISAARKKVLTAEARFLRAFYYQMLVRFYGGVQLVGDLVSDDFPTYDYKRNTYKECIDYIATEYDQAAADLPSSATLEAINYGRATSGACKAMKARLLVTAASPLFNGSPASTDASIAPLISYSTSYDASLWQKAADACKAVIDLPEYALVVDNTLPAYPGNGFWKLFTSGRKNSEFIFVYNLAAGGKTLEAAWFPRSISGAGDLTYMNPSQNVVDAFGMANGKLITDGTSGYNVQDPYKNRDPRFYYSILYNQATMTSRTTTAQTTINIYSDANNNRVGDGLQAYYTKTGYYARKMCNDRVPYTSLTVDRALPVMRLAEIVLGYAEALNELGQTEAAVIQLKKIRQRAGITAATDGRYGIPVGVSKEQLRALIRNEYRVEFFAEGHWFYDTRRWKTAEETENGNSTLIRAKPSATGSTYPFTYSVENRLEMKFLAPAMYFVPIPLAEILKSKNLLVQNPGW</sequence>
<dbReference type="PROSITE" id="PS51257">
    <property type="entry name" value="PROKAR_LIPOPROTEIN"/>
    <property type="match status" value="1"/>
</dbReference>
<proteinExistence type="inferred from homology"/>
<keyword evidence="4" id="KW-0472">Membrane</keyword>
<protein>
    <submittedName>
        <fullName evidence="8">RagB/SusD family nutrient uptake outer membrane protein</fullName>
    </submittedName>
</protein>
<feature type="domain" description="RagB/SusD" evidence="6">
    <location>
        <begin position="344"/>
        <end position="600"/>
    </location>
</feature>
<dbReference type="KEGG" id="pex:IZT61_06135"/>
<reference evidence="8 9" key="1">
    <citation type="submission" date="2020-11" db="EMBL/GenBank/DDBJ databases">
        <title>Pedobacter endophytica, an endophytic bacteria isolated form Carex pumila.</title>
        <authorList>
            <person name="Peng Y."/>
            <person name="Jiang L."/>
            <person name="Lee J."/>
        </authorList>
    </citation>
    <scope>NUCLEOTIDE SEQUENCE [LARGE SCALE GENOMIC DNA]</scope>
    <source>
        <strain evidence="8 9">JBR3-12</strain>
    </source>
</reference>
<evidence type="ECO:0000256" key="5">
    <source>
        <dbReference type="ARBA" id="ARBA00023237"/>
    </source>
</evidence>
<dbReference type="Pfam" id="PF14322">
    <property type="entry name" value="SusD-like_3"/>
    <property type="match status" value="1"/>
</dbReference>
<accession>A0A7S9L1R7</accession>
<evidence type="ECO:0000256" key="3">
    <source>
        <dbReference type="ARBA" id="ARBA00022729"/>
    </source>
</evidence>
<evidence type="ECO:0000313" key="8">
    <source>
        <dbReference type="EMBL" id="QPH40843.1"/>
    </source>
</evidence>
<dbReference type="EMBL" id="CP064939">
    <property type="protein sequence ID" value="QPH40843.1"/>
    <property type="molecule type" value="Genomic_DNA"/>
</dbReference>
<feature type="domain" description="SusD-like N-terminal" evidence="7">
    <location>
        <begin position="104"/>
        <end position="235"/>
    </location>
</feature>
<name>A0A7S9L1R7_9SPHI</name>
<dbReference type="Pfam" id="PF07980">
    <property type="entry name" value="SusD_RagB"/>
    <property type="match status" value="1"/>
</dbReference>
<evidence type="ECO:0000256" key="1">
    <source>
        <dbReference type="ARBA" id="ARBA00004442"/>
    </source>
</evidence>
<dbReference type="Gene3D" id="1.25.40.390">
    <property type="match status" value="1"/>
</dbReference>
<dbReference type="GO" id="GO:0009279">
    <property type="term" value="C:cell outer membrane"/>
    <property type="evidence" value="ECO:0007669"/>
    <property type="project" value="UniProtKB-SubCell"/>
</dbReference>
<dbReference type="InterPro" id="IPR033985">
    <property type="entry name" value="SusD-like_N"/>
</dbReference>